<evidence type="ECO:0000313" key="2">
    <source>
        <dbReference type="EMBL" id="KAJ4250174.1"/>
    </source>
</evidence>
<dbReference type="EMBL" id="JAOQAZ010000031">
    <property type="protein sequence ID" value="KAJ4250174.1"/>
    <property type="molecule type" value="Genomic_DNA"/>
</dbReference>
<feature type="signal peptide" evidence="1">
    <location>
        <begin position="1"/>
        <end position="18"/>
    </location>
</feature>
<evidence type="ECO:0000313" key="3">
    <source>
        <dbReference type="Proteomes" id="UP001152049"/>
    </source>
</evidence>
<keyword evidence="3" id="KW-1185">Reference proteome</keyword>
<comment type="caution">
    <text evidence="2">The sequence shown here is derived from an EMBL/GenBank/DDBJ whole genome shotgun (WGS) entry which is preliminary data.</text>
</comment>
<dbReference type="OrthoDB" id="10658503at2759"/>
<protein>
    <submittedName>
        <fullName evidence="2">Uncharacterized protein</fullName>
    </submittedName>
</protein>
<name>A0A9W8RNE6_9HYPO</name>
<keyword evidence="1" id="KW-0732">Signal</keyword>
<dbReference type="AlphaFoldDB" id="A0A9W8RNE6"/>
<dbReference type="Proteomes" id="UP001152049">
    <property type="component" value="Unassembled WGS sequence"/>
</dbReference>
<gene>
    <name evidence="2" type="ORF">NW762_011989</name>
</gene>
<reference evidence="2" key="1">
    <citation type="submission" date="2022-09" db="EMBL/GenBank/DDBJ databases">
        <title>Fusarium specimens isolated from Avocado Roots.</title>
        <authorList>
            <person name="Stajich J."/>
            <person name="Roper C."/>
            <person name="Heimlech-Rivalta G."/>
        </authorList>
    </citation>
    <scope>NUCLEOTIDE SEQUENCE</scope>
    <source>
        <strain evidence="2">CF00136</strain>
    </source>
</reference>
<evidence type="ECO:0000256" key="1">
    <source>
        <dbReference type="SAM" id="SignalP"/>
    </source>
</evidence>
<sequence length="160" mass="17773">MKFCSLIASFLSISVVLATGQHKDGWDKTKTVTATVTVKDHVCKPLYTLTKIDVVTQYKHEPPVTKYKTATVTNVVTQYKHEPPVTKYKTATVTSVVTQYKHEPPVTKYKTTTVTKTATRTITEAPYATHKNPEHHPGSHGDNYDVGIGLEAKHGKTYEA</sequence>
<organism evidence="2 3">
    <name type="scientific">Fusarium torreyae</name>
    <dbReference type="NCBI Taxonomy" id="1237075"/>
    <lineage>
        <taxon>Eukaryota</taxon>
        <taxon>Fungi</taxon>
        <taxon>Dikarya</taxon>
        <taxon>Ascomycota</taxon>
        <taxon>Pezizomycotina</taxon>
        <taxon>Sordariomycetes</taxon>
        <taxon>Hypocreomycetidae</taxon>
        <taxon>Hypocreales</taxon>
        <taxon>Nectriaceae</taxon>
        <taxon>Fusarium</taxon>
    </lineage>
</organism>
<proteinExistence type="predicted"/>
<accession>A0A9W8RNE6</accession>
<feature type="chain" id="PRO_5040879656" evidence="1">
    <location>
        <begin position="19"/>
        <end position="160"/>
    </location>
</feature>